<keyword evidence="3" id="KW-1185">Reference proteome</keyword>
<dbReference type="Proteomes" id="UP000688137">
    <property type="component" value="Unassembled WGS sequence"/>
</dbReference>
<organism evidence="2 3">
    <name type="scientific">Paramecium primaurelia</name>
    <dbReference type="NCBI Taxonomy" id="5886"/>
    <lineage>
        <taxon>Eukaryota</taxon>
        <taxon>Sar</taxon>
        <taxon>Alveolata</taxon>
        <taxon>Ciliophora</taxon>
        <taxon>Intramacronucleata</taxon>
        <taxon>Oligohymenophorea</taxon>
        <taxon>Peniculida</taxon>
        <taxon>Parameciidae</taxon>
        <taxon>Paramecium</taxon>
    </lineage>
</organism>
<dbReference type="EMBL" id="CAJJDM010000183">
    <property type="protein sequence ID" value="CAD8116548.1"/>
    <property type="molecule type" value="Genomic_DNA"/>
</dbReference>
<reference evidence="2" key="1">
    <citation type="submission" date="2021-01" db="EMBL/GenBank/DDBJ databases">
        <authorList>
            <consortium name="Genoscope - CEA"/>
            <person name="William W."/>
        </authorList>
    </citation>
    <scope>NUCLEOTIDE SEQUENCE</scope>
</reference>
<evidence type="ECO:0000256" key="1">
    <source>
        <dbReference type="SAM" id="Phobius"/>
    </source>
</evidence>
<evidence type="ECO:0000313" key="3">
    <source>
        <dbReference type="Proteomes" id="UP000688137"/>
    </source>
</evidence>
<feature type="transmembrane region" description="Helical" evidence="1">
    <location>
        <begin position="213"/>
        <end position="233"/>
    </location>
</feature>
<dbReference type="AlphaFoldDB" id="A0A8S1QKP3"/>
<name>A0A8S1QKP3_PARPR</name>
<proteinExistence type="predicted"/>
<keyword evidence="1" id="KW-0472">Membrane</keyword>
<accession>A0A8S1QKP3</accession>
<evidence type="ECO:0008006" key="4">
    <source>
        <dbReference type="Google" id="ProtNLM"/>
    </source>
</evidence>
<keyword evidence="1" id="KW-1133">Transmembrane helix</keyword>
<gene>
    <name evidence="2" type="ORF">PPRIM_AZ9-3.1.T1740020</name>
</gene>
<protein>
    <recommendedName>
        <fullName evidence="4">Transmembrane protein</fullName>
    </recommendedName>
</protein>
<keyword evidence="1" id="KW-0812">Transmembrane</keyword>
<evidence type="ECO:0000313" key="2">
    <source>
        <dbReference type="EMBL" id="CAD8116548.1"/>
    </source>
</evidence>
<comment type="caution">
    <text evidence="2">The sequence shown here is derived from an EMBL/GenBank/DDBJ whole genome shotgun (WGS) entry which is preliminary data.</text>
</comment>
<feature type="transmembrane region" description="Helical" evidence="1">
    <location>
        <begin position="164"/>
        <end position="192"/>
    </location>
</feature>
<sequence>MLQQHNYENLFNSIKQQIIIEKSQFIYKSVSYGVSLLIININSIIKYCIIKNNFADIRGAVYYSSEKESQYIFDSKIIENKSEISRSIYLGFQPLKTNNINIIYQWRLNIRRNKQEFLIKRLLNKLFLIHIRYQVPLRKIINQYCLLVQQQTIIGILIQSNQNLFLIILHLGLLLWISLMNKLWGCKILIVFDIQKLIIQVLKKINMMYLMKLLVIIIQIIQLFTSILLIIKIQFFDCKFNVIVFQSLYMKRVHFFQFIIMSQIINFRWTQKHFLVNQVNSQIKLLVNVFFDIHFKIYIKYLGQHILSFGGEQQWWLETSR</sequence>